<keyword evidence="1" id="KW-0812">Transmembrane</keyword>
<feature type="transmembrane region" description="Helical" evidence="1">
    <location>
        <begin position="405"/>
        <end position="425"/>
    </location>
</feature>
<name>A0A3M6Q0Y4_9BURK</name>
<evidence type="ECO:0000313" key="2">
    <source>
        <dbReference type="EMBL" id="RMW96939.1"/>
    </source>
</evidence>
<comment type="caution">
    <text evidence="2">The sequence shown here is derived from an EMBL/GenBank/DDBJ whole genome shotgun (WGS) entry which is preliminary data.</text>
</comment>
<evidence type="ECO:0000256" key="1">
    <source>
        <dbReference type="SAM" id="Phobius"/>
    </source>
</evidence>
<gene>
    <name evidence="2" type="ORF">EBQ26_08970</name>
</gene>
<sequence length="635" mass="71367">MKNTSGLCRIGESCRVFLWPLLACMVGWQQLAQYMHAEVYYDAQHTYLPYAQRFLNEGWSFLLTPESYQVVPLAYLWLAVWQVETQWIRFANCGLWVCCVFFLWSSARQLGGERAGIVALALWLVNPEIHRYFPSELTEPIFLFGLLCWTWSMLGLIQRPNRWLIGAAALGLCITLLSRPVLQLMAPLGLLVCVFFLCWTKFKKRQYAWVPSVKAIAWSLALGMLIPVALVIKNILVFGLWGLGTGAGSGIYLGTHILFQGAEPIYLGFNFDNVLYTRENFHHLGVEEDGAARLVGMWQLASMPLGDVLAFLLRKLWWWLTHHPAVLLQEGAFIRQLRLLEIGMVLWALGIMAYTYARGGRQALAQRLLGHPLSMRLVGAAFLLLMFLGLLAQLLPILYNSRYSTTLLGPWLILLAAWAFSIVTAPLRTSWRWRTWALRARSPHGIVPLLLVAAAPVALASAAYNYAKKHDVLAIDQPGPTRTVRAVPAAPVAALNLTPSGKNRWVTTEPVAVLTQEFTAEDVAALAASPVYNALWRLEWEISPKGRTCKPAHVAYQQHDGTIRGEGFVLPLRSYGQRTTAYVHANRTLRPDVPGRLHITLSCPVGSEVTWFGAALLESTYSLEWTRRFEARQKS</sequence>
<feature type="transmembrane region" description="Helical" evidence="1">
    <location>
        <begin position="140"/>
        <end position="157"/>
    </location>
</feature>
<reference evidence="2 3" key="1">
    <citation type="submission" date="2018-10" db="EMBL/GenBank/DDBJ databases">
        <title>Comamonadaceae CDC group NO-1 genome sequencing and assembly.</title>
        <authorList>
            <person name="Bernier A.-M."/>
            <person name="Bernard K."/>
        </authorList>
    </citation>
    <scope>NUCLEOTIDE SEQUENCE [LARGE SCALE GENOMIC DNA]</scope>
    <source>
        <strain evidence="2 3">NML970147</strain>
    </source>
</reference>
<feature type="transmembrane region" description="Helical" evidence="1">
    <location>
        <begin position="212"/>
        <end position="232"/>
    </location>
</feature>
<accession>A0A3M6Q0Y4</accession>
<keyword evidence="1" id="KW-1133">Transmembrane helix</keyword>
<protein>
    <recommendedName>
        <fullName evidence="4">Glycosyltransferase RgtA/B/C/D-like domain-containing protein</fullName>
    </recommendedName>
</protein>
<organism evidence="2 3">
    <name type="scientific">Allofranklinella schreckenbergeri</name>
    <dbReference type="NCBI Taxonomy" id="1076744"/>
    <lineage>
        <taxon>Bacteria</taxon>
        <taxon>Pseudomonadati</taxon>
        <taxon>Pseudomonadota</taxon>
        <taxon>Betaproteobacteria</taxon>
        <taxon>Burkholderiales</taxon>
        <taxon>Comamonadaceae</taxon>
        <taxon>Allofranklinella</taxon>
    </lineage>
</organism>
<feature type="transmembrane region" description="Helical" evidence="1">
    <location>
        <begin position="184"/>
        <end position="200"/>
    </location>
</feature>
<feature type="transmembrane region" description="Helical" evidence="1">
    <location>
        <begin position="238"/>
        <end position="259"/>
    </location>
</feature>
<feature type="transmembrane region" description="Helical" evidence="1">
    <location>
        <begin position="377"/>
        <end position="399"/>
    </location>
</feature>
<dbReference type="AlphaFoldDB" id="A0A3M6Q0Y4"/>
<proteinExistence type="predicted"/>
<evidence type="ECO:0008006" key="4">
    <source>
        <dbReference type="Google" id="ProtNLM"/>
    </source>
</evidence>
<dbReference type="Proteomes" id="UP000267521">
    <property type="component" value="Unassembled WGS sequence"/>
</dbReference>
<feature type="transmembrane region" description="Helical" evidence="1">
    <location>
        <begin position="339"/>
        <end position="357"/>
    </location>
</feature>
<dbReference type="EMBL" id="RDQM01000010">
    <property type="protein sequence ID" value="RMW96939.1"/>
    <property type="molecule type" value="Genomic_DNA"/>
</dbReference>
<feature type="transmembrane region" description="Helical" evidence="1">
    <location>
        <begin position="446"/>
        <end position="467"/>
    </location>
</feature>
<keyword evidence="1" id="KW-0472">Membrane</keyword>
<feature type="transmembrane region" description="Helical" evidence="1">
    <location>
        <begin position="87"/>
        <end position="104"/>
    </location>
</feature>
<evidence type="ECO:0000313" key="3">
    <source>
        <dbReference type="Proteomes" id="UP000267521"/>
    </source>
</evidence>